<feature type="non-terminal residue" evidence="13">
    <location>
        <position position="1"/>
    </location>
</feature>
<evidence type="ECO:0000256" key="6">
    <source>
        <dbReference type="ARBA" id="ARBA00023065"/>
    </source>
</evidence>
<dbReference type="VEuPathDB" id="VectorBase:LDEU007944"/>
<evidence type="ECO:0000256" key="3">
    <source>
        <dbReference type="ARBA" id="ARBA00022448"/>
    </source>
</evidence>
<evidence type="ECO:0000259" key="12">
    <source>
        <dbReference type="SMART" id="SM00079"/>
    </source>
</evidence>
<dbReference type="STRING" id="299467.A0A443S9L2"/>
<evidence type="ECO:0000256" key="10">
    <source>
        <dbReference type="ARBA" id="ARBA00023286"/>
    </source>
</evidence>
<feature type="domain" description="Ionotropic glutamate receptor C-terminal" evidence="12">
    <location>
        <begin position="1"/>
        <end position="194"/>
    </location>
</feature>
<keyword evidence="4" id="KW-0812">Transmembrane</keyword>
<keyword evidence="6" id="KW-0406">Ion transport</keyword>
<keyword evidence="3" id="KW-0813">Transport</keyword>
<dbReference type="InterPro" id="IPR001638">
    <property type="entry name" value="Solute-binding_3/MltF_N"/>
</dbReference>
<dbReference type="GO" id="GO:0016020">
    <property type="term" value="C:membrane"/>
    <property type="evidence" value="ECO:0007669"/>
    <property type="project" value="UniProtKB-SubCell"/>
</dbReference>
<keyword evidence="14" id="KW-1185">Reference proteome</keyword>
<dbReference type="AlphaFoldDB" id="A0A443S9L2"/>
<reference evidence="13 14" key="1">
    <citation type="journal article" date="2018" name="Gigascience">
        <title>Genomes of trombidid mites reveal novel predicted allergens and laterally-transferred genes associated with secondary metabolism.</title>
        <authorList>
            <person name="Dong X."/>
            <person name="Chaisiri K."/>
            <person name="Xia D."/>
            <person name="Armstrong S.D."/>
            <person name="Fang Y."/>
            <person name="Donnelly M.J."/>
            <person name="Kadowaki T."/>
            <person name="McGarry J.W."/>
            <person name="Darby A.C."/>
            <person name="Makepeace B.L."/>
        </authorList>
    </citation>
    <scope>NUCLEOTIDE SEQUENCE [LARGE SCALE GENOMIC DNA]</scope>
    <source>
        <strain evidence="13">UoL-UT</strain>
    </source>
</reference>
<dbReference type="SMART" id="SM00079">
    <property type="entry name" value="PBPe"/>
    <property type="match status" value="1"/>
</dbReference>
<dbReference type="SUPFAM" id="SSF53850">
    <property type="entry name" value="Periplasmic binding protein-like II"/>
    <property type="match status" value="1"/>
</dbReference>
<evidence type="ECO:0000256" key="5">
    <source>
        <dbReference type="ARBA" id="ARBA00022989"/>
    </source>
</evidence>
<dbReference type="OrthoDB" id="5984008at2759"/>
<dbReference type="PANTHER" id="PTHR18966">
    <property type="entry name" value="IONOTROPIC GLUTAMATE RECEPTOR"/>
    <property type="match status" value="1"/>
</dbReference>
<protein>
    <submittedName>
        <fullName evidence="13">Glutamate receptor ionotropic</fullName>
    </submittedName>
</protein>
<keyword evidence="8 13" id="KW-0675">Receptor</keyword>
<accession>A0A443S9L2</accession>
<dbReference type="Proteomes" id="UP000288716">
    <property type="component" value="Unassembled WGS sequence"/>
</dbReference>
<organism evidence="13 14">
    <name type="scientific">Leptotrombidium deliense</name>
    <dbReference type="NCBI Taxonomy" id="299467"/>
    <lineage>
        <taxon>Eukaryota</taxon>
        <taxon>Metazoa</taxon>
        <taxon>Ecdysozoa</taxon>
        <taxon>Arthropoda</taxon>
        <taxon>Chelicerata</taxon>
        <taxon>Arachnida</taxon>
        <taxon>Acari</taxon>
        <taxon>Acariformes</taxon>
        <taxon>Trombidiformes</taxon>
        <taxon>Prostigmata</taxon>
        <taxon>Anystina</taxon>
        <taxon>Parasitengona</taxon>
        <taxon>Trombiculoidea</taxon>
        <taxon>Trombiculidae</taxon>
        <taxon>Leptotrombidium</taxon>
    </lineage>
</organism>
<proteinExistence type="inferred from homology"/>
<keyword evidence="9" id="KW-0325">Glycoprotein</keyword>
<gene>
    <name evidence="13" type="ORF">B4U80_02371</name>
</gene>
<name>A0A443S9L2_9ACAR</name>
<dbReference type="Gene3D" id="3.40.190.10">
    <property type="entry name" value="Periplasmic binding protein-like II"/>
    <property type="match status" value="2"/>
</dbReference>
<evidence type="ECO:0000256" key="4">
    <source>
        <dbReference type="ARBA" id="ARBA00022692"/>
    </source>
</evidence>
<dbReference type="InterPro" id="IPR001320">
    <property type="entry name" value="Iontro_rcpt_C"/>
</dbReference>
<sequence length="219" mass="24701">DADLALADLTITSKREEVIDFSYPYMTTGIGLLIKRPPYFQHGDSNDTDCKNRTMLLYPVSSVHDLPHQNEVTYGAVASGSTYSFFKHSTDETYSKIGDKMKANESVLCRSISEAKERVKNSNGKFVFFMESAAIEYISGISCDFMQLGRNIDRKSYGIAMRKDFHMKTEINMGILALQENGVLGKLKKKWFPEPKQCDNHLDAVYARNALSLVLNSLK</sequence>
<evidence type="ECO:0000313" key="13">
    <source>
        <dbReference type="EMBL" id="RWS24095.1"/>
    </source>
</evidence>
<comment type="subcellular location">
    <subcellularLocation>
        <location evidence="1">Membrane</location>
        <topology evidence="1">Multi-pass membrane protein</topology>
    </subcellularLocation>
</comment>
<keyword evidence="11" id="KW-0407">Ion channel</keyword>
<dbReference type="GO" id="GO:0015276">
    <property type="term" value="F:ligand-gated monoatomic ion channel activity"/>
    <property type="evidence" value="ECO:0007669"/>
    <property type="project" value="InterPro"/>
</dbReference>
<comment type="caution">
    <text evidence="13">The sequence shown here is derived from an EMBL/GenBank/DDBJ whole genome shotgun (WGS) entry which is preliminary data.</text>
</comment>
<dbReference type="InterPro" id="IPR015683">
    <property type="entry name" value="Ionotropic_Glu_rcpt"/>
</dbReference>
<evidence type="ECO:0000256" key="1">
    <source>
        <dbReference type="ARBA" id="ARBA00004141"/>
    </source>
</evidence>
<keyword evidence="7" id="KW-0472">Membrane</keyword>
<evidence type="ECO:0000313" key="14">
    <source>
        <dbReference type="Proteomes" id="UP000288716"/>
    </source>
</evidence>
<comment type="similarity">
    <text evidence="2">Belongs to the glutamate-gated ion channel (TC 1.A.10.1) family.</text>
</comment>
<evidence type="ECO:0000256" key="2">
    <source>
        <dbReference type="ARBA" id="ARBA00008685"/>
    </source>
</evidence>
<dbReference type="EMBL" id="NCKV01005386">
    <property type="protein sequence ID" value="RWS24095.1"/>
    <property type="molecule type" value="Genomic_DNA"/>
</dbReference>
<evidence type="ECO:0000256" key="9">
    <source>
        <dbReference type="ARBA" id="ARBA00023180"/>
    </source>
</evidence>
<keyword evidence="10" id="KW-1071">Ligand-gated ion channel</keyword>
<keyword evidence="5" id="KW-1133">Transmembrane helix</keyword>
<evidence type="ECO:0000256" key="11">
    <source>
        <dbReference type="ARBA" id="ARBA00023303"/>
    </source>
</evidence>
<evidence type="ECO:0000256" key="7">
    <source>
        <dbReference type="ARBA" id="ARBA00023136"/>
    </source>
</evidence>
<evidence type="ECO:0000256" key="8">
    <source>
        <dbReference type="ARBA" id="ARBA00023170"/>
    </source>
</evidence>
<dbReference type="Pfam" id="PF00497">
    <property type="entry name" value="SBP_bac_3"/>
    <property type="match status" value="1"/>
</dbReference>